<evidence type="ECO:0000313" key="1">
    <source>
        <dbReference type="EMBL" id="UVW35802.1"/>
    </source>
</evidence>
<sequence length="119" mass="13507">MNFIITLILSFALIMTALLVFRYIGLPIYRVEPINVKVLLESVLEGQATEADWDVFIGMTIRHNPDLDEIRQQCAILAEQEMSLREGQVRFSSAGRGELNAILARINNELLPSTEQHHD</sequence>
<keyword evidence="2" id="KW-1185">Reference proteome</keyword>
<protein>
    <submittedName>
        <fullName evidence="1">Uncharacterized protein</fullName>
    </submittedName>
</protein>
<dbReference type="EMBL" id="CP103416">
    <property type="protein sequence ID" value="UVW35802.1"/>
    <property type="molecule type" value="Genomic_DNA"/>
</dbReference>
<dbReference type="Proteomes" id="UP001059934">
    <property type="component" value="Chromosome"/>
</dbReference>
<accession>A0ABY5TPP2</accession>
<name>A0ABY5TPP2_9GAMM</name>
<reference evidence="1" key="1">
    <citation type="submission" date="2022-08" db="EMBL/GenBank/DDBJ databases">
        <title>Catabolic pathway analysis in culturable SAR92 clade bacteria reveals their overlooked roles in DMSP degradation in coastal seas.</title>
        <authorList>
            <person name="He X."/>
            <person name="Zhang X."/>
            <person name="Zhang Y."/>
        </authorList>
    </citation>
    <scope>NUCLEOTIDE SEQUENCE</scope>
    <source>
        <strain evidence="1">H455</strain>
    </source>
</reference>
<proteinExistence type="predicted"/>
<organism evidence="1 2">
    <name type="scientific">SAR92 clade bacterium H455</name>
    <dbReference type="NCBI Taxonomy" id="2974818"/>
    <lineage>
        <taxon>Bacteria</taxon>
        <taxon>Pseudomonadati</taxon>
        <taxon>Pseudomonadota</taxon>
        <taxon>Gammaproteobacteria</taxon>
        <taxon>Cellvibrionales</taxon>
        <taxon>Porticoccaceae</taxon>
        <taxon>SAR92 clade</taxon>
    </lineage>
</organism>
<evidence type="ECO:0000313" key="2">
    <source>
        <dbReference type="Proteomes" id="UP001059934"/>
    </source>
</evidence>
<gene>
    <name evidence="1" type="ORF">NYF23_04105</name>
</gene>